<evidence type="ECO:0000256" key="2">
    <source>
        <dbReference type="SAM" id="Phobius"/>
    </source>
</evidence>
<name>A0A9P9Y6F7_9HYPO</name>
<reference evidence="4" key="1">
    <citation type="journal article" date="2021" name="J Fungi (Basel)">
        <title>Genomic and Metabolomic Analyses of the Marine Fungus Emericellopsis cladophorae: Insights into Saltwater Adaptability Mechanisms and Its Biosynthetic Potential.</title>
        <authorList>
            <person name="Goncalves M.F.M."/>
            <person name="Hilario S."/>
            <person name="Van de Peer Y."/>
            <person name="Esteves A.C."/>
            <person name="Alves A."/>
        </authorList>
    </citation>
    <scope>NUCLEOTIDE SEQUENCE</scope>
    <source>
        <strain evidence="4">MUM 19.33</strain>
    </source>
</reference>
<dbReference type="EMBL" id="JAGIXG020000004">
    <property type="protein sequence ID" value="KAI6784438.1"/>
    <property type="molecule type" value="Genomic_DNA"/>
</dbReference>
<keyword evidence="5" id="KW-1185">Reference proteome</keyword>
<dbReference type="Proteomes" id="UP001055219">
    <property type="component" value="Unassembled WGS sequence"/>
</dbReference>
<feature type="transmembrane region" description="Helical" evidence="2">
    <location>
        <begin position="117"/>
        <end position="137"/>
    </location>
</feature>
<organism evidence="4 5">
    <name type="scientific">Emericellopsis cladophorae</name>
    <dbReference type="NCBI Taxonomy" id="2686198"/>
    <lineage>
        <taxon>Eukaryota</taxon>
        <taxon>Fungi</taxon>
        <taxon>Dikarya</taxon>
        <taxon>Ascomycota</taxon>
        <taxon>Pezizomycotina</taxon>
        <taxon>Sordariomycetes</taxon>
        <taxon>Hypocreomycetidae</taxon>
        <taxon>Hypocreales</taxon>
        <taxon>Bionectriaceae</taxon>
        <taxon>Emericellopsis</taxon>
    </lineage>
</organism>
<dbReference type="GO" id="GO:0005739">
    <property type="term" value="C:mitochondrion"/>
    <property type="evidence" value="ECO:0007669"/>
    <property type="project" value="TreeGrafter"/>
</dbReference>
<dbReference type="InterPro" id="IPR045866">
    <property type="entry name" value="FAM210A/B-like"/>
</dbReference>
<dbReference type="AlphaFoldDB" id="A0A9P9Y6F7"/>
<feature type="domain" description="DUF1279" evidence="3">
    <location>
        <begin position="106"/>
        <end position="238"/>
    </location>
</feature>
<accession>A0A9P9Y6F7</accession>
<sequence>MFKAWVGALPRSLRRAGPATQARIWEDTLRQLWMGQARTLSAKSSRGLTNSTLSSASAASRLGRTRPVPSAGRTAFQSQTRRGFRFSPWRRNTGGEKVETMSMSAKFKKLSREYGKAAVAVYFLLSILDYPFFFLLVKAVGTERVAKVEHVVVGVITSVIPEPIRIAIRGYWESAKVTMKRLWSKDTTEKAGMVGWGVEEAQERHEEAASLGTQMALAYAIHKSFFFVRIPLTAAITPKVVKKLRSWGWNIGKPMRKGSKSA</sequence>
<feature type="region of interest" description="Disordered" evidence="1">
    <location>
        <begin position="44"/>
        <end position="80"/>
    </location>
</feature>
<dbReference type="Pfam" id="PF06916">
    <property type="entry name" value="FAM210A-B_dom"/>
    <property type="match status" value="1"/>
</dbReference>
<comment type="caution">
    <text evidence="4">The sequence shown here is derived from an EMBL/GenBank/DDBJ whole genome shotgun (WGS) entry which is preliminary data.</text>
</comment>
<dbReference type="PANTHER" id="PTHR21377:SF0">
    <property type="entry name" value="PROTEIN FAM210B, MITOCHONDRIAL"/>
    <property type="match status" value="1"/>
</dbReference>
<keyword evidence="2" id="KW-0812">Transmembrane</keyword>
<evidence type="ECO:0000256" key="1">
    <source>
        <dbReference type="SAM" id="MobiDB-lite"/>
    </source>
</evidence>
<dbReference type="GeneID" id="75832961"/>
<proteinExistence type="predicted"/>
<evidence type="ECO:0000259" key="3">
    <source>
        <dbReference type="Pfam" id="PF06916"/>
    </source>
</evidence>
<gene>
    <name evidence="4" type="ORF">J7T54_006483</name>
</gene>
<feature type="compositionally biased region" description="Low complexity" evidence="1">
    <location>
        <begin position="47"/>
        <end position="66"/>
    </location>
</feature>
<dbReference type="PANTHER" id="PTHR21377">
    <property type="entry name" value="PROTEIN FAM210B, MITOCHONDRIAL"/>
    <property type="match status" value="1"/>
</dbReference>
<dbReference type="InterPro" id="IPR009688">
    <property type="entry name" value="FAM210A/B-like_dom"/>
</dbReference>
<protein>
    <recommendedName>
        <fullName evidence="3">DUF1279 domain-containing protein</fullName>
    </recommendedName>
</protein>
<evidence type="ECO:0000313" key="5">
    <source>
        <dbReference type="Proteomes" id="UP001055219"/>
    </source>
</evidence>
<evidence type="ECO:0000313" key="4">
    <source>
        <dbReference type="EMBL" id="KAI6784438.1"/>
    </source>
</evidence>
<keyword evidence="2" id="KW-1133">Transmembrane helix</keyword>
<dbReference type="OrthoDB" id="426386at2759"/>
<dbReference type="RefSeq" id="XP_051365294.1">
    <property type="nucleotide sequence ID" value="XM_051502919.1"/>
</dbReference>
<keyword evidence="2" id="KW-0472">Membrane</keyword>
<reference evidence="4" key="2">
    <citation type="submission" date="2022-07" db="EMBL/GenBank/DDBJ databases">
        <authorList>
            <person name="Goncalves M.F.M."/>
            <person name="Hilario S."/>
            <person name="Van De Peer Y."/>
            <person name="Esteves A.C."/>
            <person name="Alves A."/>
        </authorList>
    </citation>
    <scope>NUCLEOTIDE SEQUENCE</scope>
    <source>
        <strain evidence="4">MUM 19.33</strain>
    </source>
</reference>